<feature type="coiled-coil region" evidence="1">
    <location>
        <begin position="854"/>
        <end position="881"/>
    </location>
</feature>
<dbReference type="PANTHER" id="PTHR31011:SF2">
    <property type="entry name" value="PROTEIN STB2-RELATED"/>
    <property type="match status" value="1"/>
</dbReference>
<evidence type="ECO:0000256" key="1">
    <source>
        <dbReference type="SAM" id="Coils"/>
    </source>
</evidence>
<feature type="compositionally biased region" description="Basic and acidic residues" evidence="2">
    <location>
        <begin position="448"/>
        <end position="469"/>
    </location>
</feature>
<protein>
    <recommendedName>
        <fullName evidence="3">STB6-like N-terminal domain-containing protein</fullName>
    </recommendedName>
</protein>
<reference evidence="4" key="1">
    <citation type="journal article" date="2023" name="Mol. Phylogenet. Evol.">
        <title>Genome-scale phylogeny and comparative genomics of the fungal order Sordariales.</title>
        <authorList>
            <person name="Hensen N."/>
            <person name="Bonometti L."/>
            <person name="Westerberg I."/>
            <person name="Brannstrom I.O."/>
            <person name="Guillou S."/>
            <person name="Cros-Aarteil S."/>
            <person name="Calhoun S."/>
            <person name="Haridas S."/>
            <person name="Kuo A."/>
            <person name="Mondo S."/>
            <person name="Pangilinan J."/>
            <person name="Riley R."/>
            <person name="LaButti K."/>
            <person name="Andreopoulos B."/>
            <person name="Lipzen A."/>
            <person name="Chen C."/>
            <person name="Yan M."/>
            <person name="Daum C."/>
            <person name="Ng V."/>
            <person name="Clum A."/>
            <person name="Steindorff A."/>
            <person name="Ohm R.A."/>
            <person name="Martin F."/>
            <person name="Silar P."/>
            <person name="Natvig D.O."/>
            <person name="Lalanne C."/>
            <person name="Gautier V."/>
            <person name="Ament-Velasquez S.L."/>
            <person name="Kruys A."/>
            <person name="Hutchinson M.I."/>
            <person name="Powell A.J."/>
            <person name="Barry K."/>
            <person name="Miller A.N."/>
            <person name="Grigoriev I.V."/>
            <person name="Debuchy R."/>
            <person name="Gladieux P."/>
            <person name="Hiltunen Thoren M."/>
            <person name="Johannesson H."/>
        </authorList>
    </citation>
    <scope>NUCLEOTIDE SEQUENCE</scope>
    <source>
        <strain evidence="4">PSN293</strain>
    </source>
</reference>
<gene>
    <name evidence="4" type="ORF">QBC37DRAFT_302070</name>
</gene>
<feature type="region of interest" description="Disordered" evidence="2">
    <location>
        <begin position="609"/>
        <end position="655"/>
    </location>
</feature>
<keyword evidence="5" id="KW-1185">Reference proteome</keyword>
<proteinExistence type="predicted"/>
<dbReference type="EMBL" id="MU858045">
    <property type="protein sequence ID" value="KAK4220062.1"/>
    <property type="molecule type" value="Genomic_DNA"/>
</dbReference>
<reference evidence="4" key="2">
    <citation type="submission" date="2023-05" db="EMBL/GenBank/DDBJ databases">
        <authorList>
            <consortium name="Lawrence Berkeley National Laboratory"/>
            <person name="Steindorff A."/>
            <person name="Hensen N."/>
            <person name="Bonometti L."/>
            <person name="Westerberg I."/>
            <person name="Brannstrom I.O."/>
            <person name="Guillou S."/>
            <person name="Cros-Aarteil S."/>
            <person name="Calhoun S."/>
            <person name="Haridas S."/>
            <person name="Kuo A."/>
            <person name="Mondo S."/>
            <person name="Pangilinan J."/>
            <person name="Riley R."/>
            <person name="Labutti K."/>
            <person name="Andreopoulos B."/>
            <person name="Lipzen A."/>
            <person name="Chen C."/>
            <person name="Yanf M."/>
            <person name="Daum C."/>
            <person name="Ng V."/>
            <person name="Clum A."/>
            <person name="Ohm R."/>
            <person name="Martin F."/>
            <person name="Silar P."/>
            <person name="Natvig D."/>
            <person name="Lalanne C."/>
            <person name="Gautier V."/>
            <person name="Ament-Velasquez S.L."/>
            <person name="Kruys A."/>
            <person name="Hutchinson M.I."/>
            <person name="Powell A.J."/>
            <person name="Barry K."/>
            <person name="Miller A.N."/>
            <person name="Grigoriev I.V."/>
            <person name="Debuchy R."/>
            <person name="Gladieux P."/>
            <person name="Thoren M.H."/>
            <person name="Johannesson H."/>
        </authorList>
    </citation>
    <scope>NUCLEOTIDE SEQUENCE</scope>
    <source>
        <strain evidence="4">PSN293</strain>
    </source>
</reference>
<sequence length="931" mass="102510">MASRLPFPGAALDARVHNEEQLTIARTTSQMMNRKAAMPETPLPTMPPGSRFDGNTSAPVKASLPPSQAQAPQKRRRVVLPDPVAMRYLEEDSSVTVVERKRTLQGYELYLVEQWACSRQSPTLVIATYTGDSRHSVVVGVLDVPEEEKDWSRRLSIYFKAIQQYHARPKETEIGELMVTNLSSFPSALTVIPVPDGDIRKHREVFIVNEDLKRLGCSGRSGLTLSDPTPATQAKFLQLYKTSDRIPFHQSVLELIKLCQMALFLFGLLDQEYMDGLLCDLTETAVNNWWTEIGSEYFNVEPTDGILGPTTVAALLGTLMGARNRLSYYGAPVVKDVFDIENTKRGIGTFQKSQKLEKTRRLDRQTLLKLHSVTAKAAAGDGGWGVHKAVKSTVAEFGGKRGELVIGMVGGRDKANIGDIETVDLDRFVALAFGERAKWLWQGKPRRTLQDHHGDAGHPLKKEKEDEAHYTASRRAQSLPLEDEAEHRRKEESPGSYSVPLPGSIGNVPDSAGGDRDALRKTVFKSVAGKVSDARSGLGRIRDAVGGGLRSHVSRPSRDDHHDSIFTGHSTPSITALAQTSTALTSPVAVGRAFTWKNRPEEYLKEMRHKEASESVPTLGSHADGSLSTTGATRDGREAWRARSGNDKSGESQAAEIRRDILGTTASGPGSVVDECDLQGPILAAQRSCGTCFSSLQRRHSIYGPGCPLVHPLNEERYPRRMSFSTAEEVILHWEEVIDITDVDAVSLKGTDPSQHEGEAARSLYNRLLNMQAGLSPWVTAQLTHVEALDEAFSAQQSDLQSIYLAMSETYQRIQHSSGELVAEERSRLTEAVKDVEVLVAKLEYEIGALVGRVEDVEDGVEQFEAQVADLEKRADELKAVLETESWLHWFVRTLTGIGTGPNITRGEAAWGDRQREAGREAITREKAGSL</sequence>
<evidence type="ECO:0000313" key="4">
    <source>
        <dbReference type="EMBL" id="KAK4220062.1"/>
    </source>
</evidence>
<feature type="domain" description="STB6-like N-terminal" evidence="3">
    <location>
        <begin position="77"/>
        <end position="215"/>
    </location>
</feature>
<evidence type="ECO:0000256" key="2">
    <source>
        <dbReference type="SAM" id="MobiDB-lite"/>
    </source>
</evidence>
<dbReference type="GO" id="GO:0070822">
    <property type="term" value="C:Sin3-type complex"/>
    <property type="evidence" value="ECO:0007669"/>
    <property type="project" value="TreeGrafter"/>
</dbReference>
<dbReference type="AlphaFoldDB" id="A0AAN6YPL1"/>
<feature type="region of interest" description="Disordered" evidence="2">
    <location>
        <begin position="547"/>
        <end position="569"/>
    </location>
</feature>
<feature type="compositionally biased region" description="Basic and acidic residues" evidence="2">
    <location>
        <begin position="634"/>
        <end position="655"/>
    </location>
</feature>
<feature type="region of interest" description="Disordered" evidence="2">
    <location>
        <begin position="26"/>
        <end position="76"/>
    </location>
</feature>
<evidence type="ECO:0000259" key="3">
    <source>
        <dbReference type="Pfam" id="PF25995"/>
    </source>
</evidence>
<feature type="region of interest" description="Disordered" evidence="2">
    <location>
        <begin position="448"/>
        <end position="516"/>
    </location>
</feature>
<evidence type="ECO:0000313" key="5">
    <source>
        <dbReference type="Proteomes" id="UP001301769"/>
    </source>
</evidence>
<comment type="caution">
    <text evidence="4">The sequence shown here is derived from an EMBL/GenBank/DDBJ whole genome shotgun (WGS) entry which is preliminary data.</text>
</comment>
<dbReference type="Proteomes" id="UP001301769">
    <property type="component" value="Unassembled WGS sequence"/>
</dbReference>
<accession>A0AAN6YPL1</accession>
<dbReference type="InterPro" id="IPR038919">
    <property type="entry name" value="STB2/STB2"/>
</dbReference>
<name>A0AAN6YPL1_9PEZI</name>
<keyword evidence="1" id="KW-0175">Coiled coil</keyword>
<dbReference type="PANTHER" id="PTHR31011">
    <property type="entry name" value="PROTEIN STB2-RELATED"/>
    <property type="match status" value="1"/>
</dbReference>
<feature type="region of interest" description="Disordered" evidence="2">
    <location>
        <begin position="912"/>
        <end position="931"/>
    </location>
</feature>
<organism evidence="4 5">
    <name type="scientific">Rhypophila decipiens</name>
    <dbReference type="NCBI Taxonomy" id="261697"/>
    <lineage>
        <taxon>Eukaryota</taxon>
        <taxon>Fungi</taxon>
        <taxon>Dikarya</taxon>
        <taxon>Ascomycota</taxon>
        <taxon>Pezizomycotina</taxon>
        <taxon>Sordariomycetes</taxon>
        <taxon>Sordariomycetidae</taxon>
        <taxon>Sordariales</taxon>
        <taxon>Naviculisporaceae</taxon>
        <taxon>Rhypophila</taxon>
    </lineage>
</organism>
<dbReference type="Pfam" id="PF25995">
    <property type="entry name" value="STB6_N"/>
    <property type="match status" value="1"/>
</dbReference>
<dbReference type="InterPro" id="IPR059025">
    <property type="entry name" value="STB6_N"/>
</dbReference>